<accession>A0A1F4Y168</accession>
<reference evidence="2 3" key="1">
    <citation type="journal article" date="2016" name="Nat. Commun.">
        <title>Thousands of microbial genomes shed light on interconnected biogeochemical processes in an aquifer system.</title>
        <authorList>
            <person name="Anantharaman K."/>
            <person name="Brown C.T."/>
            <person name="Hug L.A."/>
            <person name="Sharon I."/>
            <person name="Castelle C.J."/>
            <person name="Probst A.J."/>
            <person name="Thomas B.C."/>
            <person name="Singh A."/>
            <person name="Wilkins M.J."/>
            <person name="Karaoz U."/>
            <person name="Brodie E.L."/>
            <person name="Williams K.H."/>
            <person name="Hubbard S.S."/>
            <person name="Banfield J.F."/>
        </authorList>
    </citation>
    <scope>NUCLEOTIDE SEQUENCE [LARGE SCALE GENOMIC DNA]</scope>
</reference>
<dbReference type="STRING" id="1797245.A2949_00425"/>
<evidence type="ECO:0000259" key="1">
    <source>
        <dbReference type="Pfam" id="PF11738"/>
    </source>
</evidence>
<dbReference type="Gene3D" id="3.90.640.20">
    <property type="entry name" value="Heat-shock cognate protein, ATPase"/>
    <property type="match status" value="1"/>
</dbReference>
<feature type="domain" description="DUF3298" evidence="1">
    <location>
        <begin position="184"/>
        <end position="250"/>
    </location>
</feature>
<gene>
    <name evidence="2" type="ORF">A2949_00425</name>
</gene>
<dbReference type="EMBL" id="MEWZ01000001">
    <property type="protein sequence ID" value="OGC87715.1"/>
    <property type="molecule type" value="Genomic_DNA"/>
</dbReference>
<dbReference type="Proteomes" id="UP000178585">
    <property type="component" value="Unassembled WGS sequence"/>
</dbReference>
<dbReference type="InterPro" id="IPR021729">
    <property type="entry name" value="DUF3298"/>
</dbReference>
<dbReference type="Pfam" id="PF11738">
    <property type="entry name" value="DUF3298"/>
    <property type="match status" value="1"/>
</dbReference>
<organism evidence="2 3">
    <name type="scientific">Candidatus Adlerbacteria bacterium RIFCSPLOWO2_01_FULL_54_21b</name>
    <dbReference type="NCBI Taxonomy" id="1797245"/>
    <lineage>
        <taxon>Bacteria</taxon>
        <taxon>Candidatus Adleribacteriota</taxon>
    </lineage>
</organism>
<dbReference type="AlphaFoldDB" id="A0A1F4Y168"/>
<evidence type="ECO:0000313" key="3">
    <source>
        <dbReference type="Proteomes" id="UP000178585"/>
    </source>
</evidence>
<dbReference type="InterPro" id="IPR037126">
    <property type="entry name" value="PdaC/RsiV-like_sf"/>
</dbReference>
<comment type="caution">
    <text evidence="2">The sequence shown here is derived from an EMBL/GenBank/DDBJ whole genome shotgun (WGS) entry which is preliminary data.</text>
</comment>
<proteinExistence type="predicted"/>
<protein>
    <recommendedName>
        <fullName evidence="1">DUF3298 domain-containing protein</fullName>
    </recommendedName>
</protein>
<sequence>MSIKQLLAALSVLAALVLAFWFLRVQPPATPPLSDTPVLMGTSTPEGDYYYVENAPYYTIDAYYPSRTALEGSADIKARHTIEQRLADRIAEFKQNSNFDALTAEDIKIQGLGGDRKYALALEYKAYASPSYASYRYAIYEDTLGAHPNGYYLTFVFDKEGNEVQLSQVLGSNPNWLEELSLLVSNNVTAQLKARTGTDDLSGAVFAEGLSPKVQNFENFVVDGDTLAIFIPPYQVAAYAVGAFEVRIPLADLR</sequence>
<evidence type="ECO:0000313" key="2">
    <source>
        <dbReference type="EMBL" id="OGC87715.1"/>
    </source>
</evidence>
<dbReference type="Gene3D" id="3.30.565.40">
    <property type="entry name" value="Fervidobacterium nodosum Rt17-B1 like"/>
    <property type="match status" value="1"/>
</dbReference>
<name>A0A1F4Y168_9BACT</name>